<reference evidence="2 3" key="1">
    <citation type="submission" date="2020-08" db="EMBL/GenBank/DDBJ databases">
        <title>Clostridia isolated from Swiss meat.</title>
        <authorList>
            <person name="Wambui J."/>
            <person name="Stevens M.J.A."/>
            <person name="Stephan R."/>
        </authorList>
    </citation>
    <scope>NUCLEOTIDE SEQUENCE [LARGE SCALE GENOMIC DNA]</scope>
    <source>
        <strain evidence="2 3">CM001</strain>
    </source>
</reference>
<protein>
    <submittedName>
        <fullName evidence="2">Uncharacterized protein</fullName>
    </submittedName>
</protein>
<dbReference type="AlphaFoldDB" id="A0A7X0VT61"/>
<sequence>MKIEFKKKLPITIATIITSILTVVFASLSINNSNIYEFRILTQGSLCLTTFLSGLNCFVYQKQKVLAIFIWLISIFLLFVTVDTIITSVGI</sequence>
<evidence type="ECO:0000313" key="2">
    <source>
        <dbReference type="EMBL" id="MBB6715261.1"/>
    </source>
</evidence>
<comment type="caution">
    <text evidence="2">The sequence shown here is derived from an EMBL/GenBank/DDBJ whole genome shotgun (WGS) entry which is preliminary data.</text>
</comment>
<keyword evidence="1" id="KW-0472">Membrane</keyword>
<feature type="transmembrane region" description="Helical" evidence="1">
    <location>
        <begin position="40"/>
        <end position="59"/>
    </location>
</feature>
<keyword evidence="1" id="KW-0812">Transmembrane</keyword>
<proteinExistence type="predicted"/>
<name>A0A7X0VT61_9CLOT</name>
<feature type="transmembrane region" description="Helical" evidence="1">
    <location>
        <begin position="66"/>
        <end position="86"/>
    </location>
</feature>
<dbReference type="Proteomes" id="UP000585258">
    <property type="component" value="Unassembled WGS sequence"/>
</dbReference>
<dbReference type="RefSeq" id="WP_185164588.1">
    <property type="nucleotide sequence ID" value="NZ_JACKWY010000005.1"/>
</dbReference>
<evidence type="ECO:0000313" key="3">
    <source>
        <dbReference type="Proteomes" id="UP000585258"/>
    </source>
</evidence>
<accession>A0A7X0VT61</accession>
<feature type="transmembrane region" description="Helical" evidence="1">
    <location>
        <begin position="9"/>
        <end position="28"/>
    </location>
</feature>
<organism evidence="2 3">
    <name type="scientific">Clostridium gasigenes</name>
    <dbReference type="NCBI Taxonomy" id="94869"/>
    <lineage>
        <taxon>Bacteria</taxon>
        <taxon>Bacillati</taxon>
        <taxon>Bacillota</taxon>
        <taxon>Clostridia</taxon>
        <taxon>Eubacteriales</taxon>
        <taxon>Clostridiaceae</taxon>
        <taxon>Clostridium</taxon>
    </lineage>
</organism>
<keyword evidence="1" id="KW-1133">Transmembrane helix</keyword>
<gene>
    <name evidence="2" type="ORF">H7E68_11025</name>
</gene>
<evidence type="ECO:0000256" key="1">
    <source>
        <dbReference type="SAM" id="Phobius"/>
    </source>
</evidence>
<dbReference type="EMBL" id="JACKWY010000005">
    <property type="protein sequence ID" value="MBB6715261.1"/>
    <property type="molecule type" value="Genomic_DNA"/>
</dbReference>